<dbReference type="Proteomes" id="UP000503320">
    <property type="component" value="Chromosome"/>
</dbReference>
<keyword evidence="1" id="KW-0812">Transmembrane</keyword>
<dbReference type="PANTHER" id="PTHR34300">
    <property type="entry name" value="QUEUOSINE PRECURSOR TRANSPORTER-RELATED"/>
    <property type="match status" value="1"/>
</dbReference>
<gene>
    <name evidence="2" type="ORF">E3E15_04755</name>
</gene>
<feature type="transmembrane region" description="Helical" evidence="1">
    <location>
        <begin position="130"/>
        <end position="159"/>
    </location>
</feature>
<name>A0A6M3HU65_9GAMM</name>
<dbReference type="EMBL" id="CP038017">
    <property type="protein sequence ID" value="QIV94699.1"/>
    <property type="molecule type" value="Genomic_DNA"/>
</dbReference>
<organism evidence="2 3">
    <name type="scientific">Allofrancisella frigidaquae</name>
    <dbReference type="NCBI Taxonomy" id="1085644"/>
    <lineage>
        <taxon>Bacteria</taxon>
        <taxon>Pseudomonadati</taxon>
        <taxon>Pseudomonadota</taxon>
        <taxon>Gammaproteobacteria</taxon>
        <taxon>Thiotrichales</taxon>
        <taxon>Francisellaceae</taxon>
        <taxon>Allofrancisella</taxon>
    </lineage>
</organism>
<sequence>MTNFELLIFYTFIDFFILFLAFRLFGKKGVTIFIVISLIAANIQVNKGVQYDIFGLHIIATLGNVMFGGIFVANDLLNEKYGRNEARKVVLVSIFFGISFILLMLVSTFYQTVSNDEFYQSSSDALDIFFSLSGGALKAVIIGNLVYLISQLFDVLIYAKLKSYSNDLKWLWFRNTGSTLISQIIDTALITYGFAFAGIIPMQYALEIAASTLLIKYIVAIINAPLFYLLTFIKPNDL</sequence>
<comment type="similarity">
    <text evidence="1">Belongs to the vitamin uptake transporter (VUT/ECF) (TC 2.A.88) family. Q precursor transporter subfamily.</text>
</comment>
<protein>
    <recommendedName>
        <fullName evidence="1">Probable queuosine precursor transporter</fullName>
        <shortName evidence="1">Q precursor transporter</shortName>
    </recommendedName>
</protein>
<dbReference type="PANTHER" id="PTHR34300:SF2">
    <property type="entry name" value="QUEUOSINE PRECURSOR TRANSPORTER-RELATED"/>
    <property type="match status" value="1"/>
</dbReference>
<keyword evidence="1" id="KW-0813">Transport</keyword>
<dbReference type="NCBIfam" id="TIGR00697">
    <property type="entry name" value="queuosine precursor transporter"/>
    <property type="match status" value="1"/>
</dbReference>
<evidence type="ECO:0000313" key="3">
    <source>
        <dbReference type="Proteomes" id="UP000503320"/>
    </source>
</evidence>
<keyword evidence="3" id="KW-1185">Reference proteome</keyword>
<dbReference type="GO" id="GO:0005886">
    <property type="term" value="C:plasma membrane"/>
    <property type="evidence" value="ECO:0007669"/>
    <property type="project" value="UniProtKB-SubCell"/>
</dbReference>
<dbReference type="RefSeq" id="WP_172106786.1">
    <property type="nucleotide sequence ID" value="NZ_CP038017.1"/>
</dbReference>
<dbReference type="InterPro" id="IPR003744">
    <property type="entry name" value="YhhQ"/>
</dbReference>
<comment type="function">
    <text evidence="1">Involved in the import of queuosine (Q) precursors, required for Q precursor salvage.</text>
</comment>
<feature type="transmembrane region" description="Helical" evidence="1">
    <location>
        <begin position="6"/>
        <end position="25"/>
    </location>
</feature>
<feature type="transmembrane region" description="Helical" evidence="1">
    <location>
        <begin position="214"/>
        <end position="233"/>
    </location>
</feature>
<evidence type="ECO:0000256" key="1">
    <source>
        <dbReference type="HAMAP-Rule" id="MF_02088"/>
    </source>
</evidence>
<keyword evidence="1" id="KW-1133">Transmembrane helix</keyword>
<feature type="transmembrane region" description="Helical" evidence="1">
    <location>
        <begin position="89"/>
        <end position="110"/>
    </location>
</feature>
<dbReference type="GO" id="GO:0022857">
    <property type="term" value="F:transmembrane transporter activity"/>
    <property type="evidence" value="ECO:0007669"/>
    <property type="project" value="UniProtKB-UniRule"/>
</dbReference>
<comment type="subcellular location">
    <subcellularLocation>
        <location evidence="1">Cell inner membrane</location>
        <topology evidence="1">Multi-pass membrane protein</topology>
    </subcellularLocation>
</comment>
<evidence type="ECO:0000313" key="2">
    <source>
        <dbReference type="EMBL" id="QIV94699.1"/>
    </source>
</evidence>
<keyword evidence="1" id="KW-1003">Cell membrane</keyword>
<reference evidence="2 3" key="1">
    <citation type="submission" date="2019-03" db="EMBL/GenBank/DDBJ databases">
        <title>Complete Genome Sequence of Allofrancisella frigidaquae Strain SYSU 10HL1970 Isolated from Water-Cooling Systems in China.</title>
        <authorList>
            <person name="Ohrman C."/>
            <person name="Uneklint I."/>
            <person name="Sjodin A."/>
        </authorList>
    </citation>
    <scope>NUCLEOTIDE SEQUENCE [LARGE SCALE GENOMIC DNA]</scope>
    <source>
        <strain evidence="2 3">SYSU 10HL1970</strain>
    </source>
</reference>
<proteinExistence type="inferred from homology"/>
<feature type="transmembrane region" description="Helical" evidence="1">
    <location>
        <begin position="180"/>
        <end position="202"/>
    </location>
</feature>
<keyword evidence="1" id="KW-0997">Cell inner membrane</keyword>
<feature type="transmembrane region" description="Helical" evidence="1">
    <location>
        <begin position="53"/>
        <end position="77"/>
    </location>
</feature>
<dbReference type="KEGG" id="afri:E3E15_04755"/>
<dbReference type="Pfam" id="PF02592">
    <property type="entry name" value="Vut_1"/>
    <property type="match status" value="1"/>
</dbReference>
<dbReference type="HAMAP" id="MF_02088">
    <property type="entry name" value="Q_prec_transport"/>
    <property type="match status" value="1"/>
</dbReference>
<accession>A0A6M3HU65</accession>
<keyword evidence="1" id="KW-0472">Membrane</keyword>
<dbReference type="AlphaFoldDB" id="A0A6M3HU65"/>
<feature type="transmembrane region" description="Helical" evidence="1">
    <location>
        <begin position="30"/>
        <end position="47"/>
    </location>
</feature>